<dbReference type="PANTHER" id="PTHR31917">
    <property type="entry name" value="AGENET DOMAIN-CONTAINING PROTEIN-RELATED"/>
    <property type="match status" value="1"/>
</dbReference>
<dbReference type="OrthoDB" id="2020707at2759"/>
<dbReference type="InParanoid" id="A0A0R0IHC4"/>
<reference evidence="2 3" key="1">
    <citation type="journal article" date="2010" name="Nature">
        <title>Genome sequence of the palaeopolyploid soybean.</title>
        <authorList>
            <person name="Schmutz J."/>
            <person name="Cannon S.B."/>
            <person name="Schlueter J."/>
            <person name="Ma J."/>
            <person name="Mitros T."/>
            <person name="Nelson W."/>
            <person name="Hyten D.L."/>
            <person name="Song Q."/>
            <person name="Thelen J.J."/>
            <person name="Cheng J."/>
            <person name="Xu D."/>
            <person name="Hellsten U."/>
            <person name="May G.D."/>
            <person name="Yu Y."/>
            <person name="Sakurai T."/>
            <person name="Umezawa T."/>
            <person name="Bhattacharyya M.K."/>
            <person name="Sandhu D."/>
            <person name="Valliyodan B."/>
            <person name="Lindquist E."/>
            <person name="Peto M."/>
            <person name="Grant D."/>
            <person name="Shu S."/>
            <person name="Goodstein D."/>
            <person name="Barry K."/>
            <person name="Futrell-Griggs M."/>
            <person name="Abernathy B."/>
            <person name="Du J."/>
            <person name="Tian Z."/>
            <person name="Zhu L."/>
            <person name="Gill N."/>
            <person name="Joshi T."/>
            <person name="Libault M."/>
            <person name="Sethuraman A."/>
            <person name="Zhang X.-C."/>
            <person name="Shinozaki K."/>
            <person name="Nguyen H.T."/>
            <person name="Wing R.A."/>
            <person name="Cregan P."/>
            <person name="Specht J."/>
            <person name="Grimwood J."/>
            <person name="Rokhsar D."/>
            <person name="Stacey G."/>
            <person name="Shoemaker R.C."/>
            <person name="Jackson S.A."/>
        </authorList>
    </citation>
    <scope>NUCLEOTIDE SEQUENCE [LARGE SCALE GENOMIC DNA]</scope>
    <source>
        <strain evidence="3">cv. Williams 82</strain>
        <tissue evidence="2">Callus</tissue>
    </source>
</reference>
<proteinExistence type="predicted"/>
<evidence type="ECO:0000259" key="1">
    <source>
        <dbReference type="Pfam" id="PF05641"/>
    </source>
</evidence>
<dbReference type="EnsemblPlants" id="KRH38532">
    <property type="protein sequence ID" value="KRH38532"/>
    <property type="gene ID" value="GLYMA_09G141900"/>
</dbReference>
<evidence type="ECO:0000313" key="4">
    <source>
        <dbReference type="Proteomes" id="UP000008827"/>
    </source>
</evidence>
<sequence>MYKMMAQKPKPENNSAAYFEPGSAVEVRTHGGLFRGSWFSGTIISRDASDRFLQVEYHNHHNVREFVSLHQLRPLLPPETRHRKFESGEKVVLFFNGG</sequence>
<dbReference type="EMBL" id="CM000842">
    <property type="protein sequence ID" value="KRH38533.1"/>
    <property type="molecule type" value="Genomic_DNA"/>
</dbReference>
<dbReference type="EMBL" id="CM000842">
    <property type="protein sequence ID" value="KRH38532.1"/>
    <property type="molecule type" value="Genomic_DNA"/>
</dbReference>
<dbReference type="STRING" id="3847.A0A0R0IHC4"/>
<dbReference type="Gramene" id="KRH38532">
    <property type="protein sequence ID" value="KRH38532"/>
    <property type="gene ID" value="GLYMA_09G141900"/>
</dbReference>
<reference evidence="2" key="3">
    <citation type="submission" date="2018-07" db="EMBL/GenBank/DDBJ databases">
        <title>WGS assembly of Glycine max.</title>
        <authorList>
            <person name="Schmutz J."/>
            <person name="Cannon S."/>
            <person name="Schlueter J."/>
            <person name="Ma J."/>
            <person name="Mitros T."/>
            <person name="Nelson W."/>
            <person name="Hyten D."/>
            <person name="Song Q."/>
            <person name="Thelen J."/>
            <person name="Cheng J."/>
            <person name="Xu D."/>
            <person name="Hellsten U."/>
            <person name="May G."/>
            <person name="Yu Y."/>
            <person name="Sakurai T."/>
            <person name="Umezawa T."/>
            <person name="Bhattacharyya M."/>
            <person name="Sandhu D."/>
            <person name="Valliyodan B."/>
            <person name="Lindquist E."/>
            <person name="Peto M."/>
            <person name="Grant D."/>
            <person name="Shu S."/>
            <person name="Goodstein D."/>
            <person name="Barry K."/>
            <person name="Futrell-Griggs M."/>
            <person name="Abernathy B."/>
            <person name="Du J."/>
            <person name="Tian Z."/>
            <person name="Zhu L."/>
            <person name="Gill N."/>
            <person name="Joshi T."/>
            <person name="Libault M."/>
            <person name="Sethuraman A."/>
            <person name="Zhang X."/>
            <person name="Shinozaki K."/>
            <person name="Nguyen H."/>
            <person name="Wing R."/>
            <person name="Cregan P."/>
            <person name="Specht J."/>
            <person name="Grimwood J."/>
            <person name="Rokhsar D."/>
            <person name="Stacey G."/>
            <person name="Shoemaker R."/>
            <person name="Jackson S."/>
        </authorList>
    </citation>
    <scope>NUCLEOTIDE SEQUENCE</scope>
    <source>
        <tissue evidence="2">Callus</tissue>
    </source>
</reference>
<dbReference type="Gramene" id="KRH38533">
    <property type="protein sequence ID" value="KRH38533"/>
    <property type="gene ID" value="GLYMA_09G141900"/>
</dbReference>
<gene>
    <name evidence="2" type="ORF">GLYMA_09G141900</name>
</gene>
<protein>
    <recommendedName>
        <fullName evidence="1">Agenet-like domain-containing protein</fullName>
    </recommendedName>
</protein>
<dbReference type="Proteomes" id="UP000008827">
    <property type="component" value="Chromosome 9"/>
</dbReference>
<feature type="domain" description="Agenet-like" evidence="1">
    <location>
        <begin position="22"/>
        <end position="77"/>
    </location>
</feature>
<name>A0A0R0IHC4_SOYBN</name>
<dbReference type="InterPro" id="IPR008395">
    <property type="entry name" value="Agenet-like_dom"/>
</dbReference>
<dbReference type="Pfam" id="PF05641">
    <property type="entry name" value="Agenet"/>
    <property type="match status" value="1"/>
</dbReference>
<organism evidence="2">
    <name type="scientific">Glycine max</name>
    <name type="common">Soybean</name>
    <name type="synonym">Glycine hispida</name>
    <dbReference type="NCBI Taxonomy" id="3847"/>
    <lineage>
        <taxon>Eukaryota</taxon>
        <taxon>Viridiplantae</taxon>
        <taxon>Streptophyta</taxon>
        <taxon>Embryophyta</taxon>
        <taxon>Tracheophyta</taxon>
        <taxon>Spermatophyta</taxon>
        <taxon>Magnoliopsida</taxon>
        <taxon>eudicotyledons</taxon>
        <taxon>Gunneridae</taxon>
        <taxon>Pentapetalae</taxon>
        <taxon>rosids</taxon>
        <taxon>fabids</taxon>
        <taxon>Fabales</taxon>
        <taxon>Fabaceae</taxon>
        <taxon>Papilionoideae</taxon>
        <taxon>50 kb inversion clade</taxon>
        <taxon>NPAAA clade</taxon>
        <taxon>indigoferoid/millettioid clade</taxon>
        <taxon>Phaseoleae</taxon>
        <taxon>Glycine</taxon>
        <taxon>Glycine subgen. Soja</taxon>
    </lineage>
</organism>
<dbReference type="SMR" id="A0A0R0IHC4"/>
<dbReference type="AlphaFoldDB" id="A0A0R0IHC4"/>
<keyword evidence="4" id="KW-1185">Reference proteome</keyword>
<evidence type="ECO:0000313" key="2">
    <source>
        <dbReference type="EMBL" id="KRH38532.1"/>
    </source>
</evidence>
<accession>A0A0R0IHC4</accession>
<dbReference type="PANTHER" id="PTHR31917:SF80">
    <property type="entry name" value="AGENET DOMAIN-CONTAINING PROTEIN-RELATED"/>
    <property type="match status" value="1"/>
</dbReference>
<dbReference type="EnsemblPlants" id="KRH38533">
    <property type="protein sequence ID" value="KRH38533"/>
    <property type="gene ID" value="GLYMA_09G141900"/>
</dbReference>
<dbReference type="PaxDb" id="3847-GLYMA09G26255.1"/>
<evidence type="ECO:0000313" key="3">
    <source>
        <dbReference type="EnsemblPlants" id="KRH38532"/>
    </source>
</evidence>
<reference evidence="3" key="2">
    <citation type="submission" date="2018-02" db="UniProtKB">
        <authorList>
            <consortium name="EnsemblPlants"/>
        </authorList>
    </citation>
    <scope>IDENTIFICATION</scope>
    <source>
        <strain evidence="3">Williams 82</strain>
    </source>
</reference>